<reference evidence="7 8" key="1">
    <citation type="journal article" date="2016" name="PLoS ONE">
        <title>Whole Genome Sequence and Comparative Genomics of the Novel Lyme Borreliosis Causing Pathogen, Borrelia mayonii.</title>
        <authorList>
            <person name="Kingry L.C."/>
            <person name="Batra D."/>
            <person name="Replogle A."/>
            <person name="Rowe L.A."/>
            <person name="Pritt B.S."/>
            <person name="Petersen J.M."/>
        </authorList>
    </citation>
    <scope>NUCLEOTIDE SEQUENCE [LARGE SCALE GENOMIC DNA]</scope>
    <source>
        <strain evidence="7 8">MN14-1420</strain>
    </source>
</reference>
<feature type="transmembrane region" description="Helical" evidence="6">
    <location>
        <begin position="279"/>
        <end position="305"/>
    </location>
</feature>
<keyword evidence="5 6" id="KW-0472">Membrane</keyword>
<keyword evidence="8" id="KW-1185">Reference proteome</keyword>
<dbReference type="KEGG" id="bmay:A7X70_01980"/>
<feature type="transmembrane region" description="Helical" evidence="6">
    <location>
        <begin position="325"/>
        <end position="345"/>
    </location>
</feature>
<dbReference type="Proteomes" id="UP000185516">
    <property type="component" value="Chromosome"/>
</dbReference>
<dbReference type="SUPFAM" id="SSF118215">
    <property type="entry name" value="Proton glutamate symport protein"/>
    <property type="match status" value="1"/>
</dbReference>
<dbReference type="AlphaFoldDB" id="A0AAC9KW31"/>
<accession>A0AAC9KW31</accession>
<feature type="transmembrane region" description="Helical" evidence="6">
    <location>
        <begin position="38"/>
        <end position="57"/>
    </location>
</feature>
<feature type="transmembrane region" description="Helical" evidence="6">
    <location>
        <begin position="7"/>
        <end position="26"/>
    </location>
</feature>
<evidence type="ECO:0000256" key="6">
    <source>
        <dbReference type="SAM" id="Phobius"/>
    </source>
</evidence>
<evidence type="ECO:0000256" key="3">
    <source>
        <dbReference type="ARBA" id="ARBA00022692"/>
    </source>
</evidence>
<feature type="transmembrane region" description="Helical" evidence="6">
    <location>
        <begin position="134"/>
        <end position="151"/>
    </location>
</feature>
<dbReference type="Gene3D" id="1.10.3860.10">
    <property type="entry name" value="Sodium:dicarboxylate symporter"/>
    <property type="match status" value="1"/>
</dbReference>
<evidence type="ECO:0000256" key="4">
    <source>
        <dbReference type="ARBA" id="ARBA00022989"/>
    </source>
</evidence>
<gene>
    <name evidence="7" type="ORF">Bmayo_01980</name>
</gene>
<dbReference type="GO" id="GO:0016020">
    <property type="term" value="C:membrane"/>
    <property type="evidence" value="ECO:0007669"/>
    <property type="project" value="UniProtKB-SubCell"/>
</dbReference>
<feature type="transmembrane region" description="Helical" evidence="6">
    <location>
        <begin position="69"/>
        <end position="92"/>
    </location>
</feature>
<comment type="subcellular location">
    <subcellularLocation>
        <location evidence="1">Membrane</location>
        <topology evidence="1">Multi-pass membrane protein</topology>
    </subcellularLocation>
</comment>
<evidence type="ECO:0000256" key="2">
    <source>
        <dbReference type="ARBA" id="ARBA00022448"/>
    </source>
</evidence>
<evidence type="ECO:0000256" key="1">
    <source>
        <dbReference type="ARBA" id="ARBA00004141"/>
    </source>
</evidence>
<evidence type="ECO:0000313" key="7">
    <source>
        <dbReference type="EMBL" id="APS99719.1"/>
    </source>
</evidence>
<dbReference type="InterPro" id="IPR001991">
    <property type="entry name" value="Na-dicarboxylate_symporter"/>
</dbReference>
<dbReference type="EMBL" id="CP015780">
    <property type="protein sequence ID" value="APS99719.1"/>
    <property type="molecule type" value="Genomic_DNA"/>
</dbReference>
<feature type="transmembrane region" description="Helical" evidence="6">
    <location>
        <begin position="204"/>
        <end position="226"/>
    </location>
</feature>
<keyword evidence="2" id="KW-0813">Transport</keyword>
<dbReference type="RefSeq" id="WP_075552089.1">
    <property type="nucleotide sequence ID" value="NZ_CP015780.1"/>
</dbReference>
<sequence length="402" mass="46182">MNIKINFFFTLPIGIFLGLFFPLGIYSSLSHAFIRLSYLSLIPFLIFSIPLGIENIIENKNFKKLFGKTIYYGILTNLFGVAISIIAATIYLPQRIPILEKTIQNTYFFEKEALLETFFPKNIFKIFTSSNPNLLSIYMISIIIGTSFYYAKQKGRIARELMLSASNLFYHANGFIVNILNIGTIFITADYTANLKNFKDYQNYINSITFFLTWTIIILFVILPTISYRLTRSFKMIYKGIFVSFQNIIFSGLAKDSYSPYVILIEDIKNERINIKKSIIINIPLINFVSKFGTIFVSVISFFIILKSYSSLPISVYEISYMSTLSFFFVLAFPHIPNSLIYIITMLCSTYTKGIELNVSNITPMLPILISLALLIDFAFNIAIIHIINFKELKDQEKINQS</sequence>
<name>A0AAC9KW31_9SPIR</name>
<feature type="transmembrane region" description="Helical" evidence="6">
    <location>
        <begin position="172"/>
        <end position="192"/>
    </location>
</feature>
<feature type="transmembrane region" description="Helical" evidence="6">
    <location>
        <begin position="366"/>
        <end position="388"/>
    </location>
</feature>
<protein>
    <submittedName>
        <fullName evidence="7">Glutamate transporter</fullName>
    </submittedName>
</protein>
<organism evidence="7 8">
    <name type="scientific">Borreliella mayonii</name>
    <dbReference type="NCBI Taxonomy" id="1674146"/>
    <lineage>
        <taxon>Bacteria</taxon>
        <taxon>Pseudomonadati</taxon>
        <taxon>Spirochaetota</taxon>
        <taxon>Spirochaetia</taxon>
        <taxon>Spirochaetales</taxon>
        <taxon>Borreliaceae</taxon>
        <taxon>Borreliella</taxon>
    </lineage>
</organism>
<proteinExistence type="predicted"/>
<dbReference type="InterPro" id="IPR036458">
    <property type="entry name" value="Na:dicarbo_symporter_sf"/>
</dbReference>
<dbReference type="Pfam" id="PF00375">
    <property type="entry name" value="SDF"/>
    <property type="match status" value="1"/>
</dbReference>
<evidence type="ECO:0000256" key="5">
    <source>
        <dbReference type="ARBA" id="ARBA00023136"/>
    </source>
</evidence>
<keyword evidence="3 6" id="KW-0812">Transmembrane</keyword>
<dbReference type="GO" id="GO:0015293">
    <property type="term" value="F:symporter activity"/>
    <property type="evidence" value="ECO:0007669"/>
    <property type="project" value="InterPro"/>
</dbReference>
<keyword evidence="4 6" id="KW-1133">Transmembrane helix</keyword>
<evidence type="ECO:0000313" key="8">
    <source>
        <dbReference type="Proteomes" id="UP000185516"/>
    </source>
</evidence>